<dbReference type="Pfam" id="PF00121">
    <property type="entry name" value="TIM"/>
    <property type="match status" value="1"/>
</dbReference>
<dbReference type="Proteomes" id="UP000639051">
    <property type="component" value="Unassembled WGS sequence"/>
</dbReference>
<dbReference type="PROSITE" id="PS51440">
    <property type="entry name" value="TIM_2"/>
    <property type="match status" value="1"/>
</dbReference>
<keyword evidence="1 2" id="KW-0413">Isomerase</keyword>
<dbReference type="InterPro" id="IPR013785">
    <property type="entry name" value="Aldolase_TIM"/>
</dbReference>
<dbReference type="PANTHER" id="PTHR21139:SF2">
    <property type="entry name" value="TRIOSEPHOSPHATE ISOMERASE"/>
    <property type="match status" value="1"/>
</dbReference>
<keyword evidence="2" id="KW-0963">Cytoplasm</keyword>
<organism evidence="3 4">
    <name type="scientific">Sinomonas cellulolyticus</name>
    <dbReference type="NCBI Taxonomy" id="2801916"/>
    <lineage>
        <taxon>Bacteria</taxon>
        <taxon>Bacillati</taxon>
        <taxon>Actinomycetota</taxon>
        <taxon>Actinomycetes</taxon>
        <taxon>Micrococcales</taxon>
        <taxon>Micrococcaceae</taxon>
        <taxon>Sinomonas</taxon>
    </lineage>
</organism>
<evidence type="ECO:0000313" key="3">
    <source>
        <dbReference type="EMBL" id="MBL0705577.1"/>
    </source>
</evidence>
<accession>A0ABS1K2N7</accession>
<comment type="caution">
    <text evidence="3">The sequence shown here is derived from an EMBL/GenBank/DDBJ whole genome shotgun (WGS) entry which is preliminary data.</text>
</comment>
<comment type="pathway">
    <text evidence="2">Carbohydrate biosynthesis; gluconeogenesis.</text>
</comment>
<comment type="subcellular location">
    <subcellularLocation>
        <location evidence="2">Cytoplasm</location>
    </subcellularLocation>
</comment>
<comment type="pathway">
    <text evidence="2">Carbohydrate degradation; glycolysis; D-glyceraldehyde 3-phosphate from glycerone phosphate: step 1/1.</text>
</comment>
<name>A0ABS1K2N7_9MICC</name>
<sequence>MAHLRLRRGERLERQGPRDLQLRRAVRVSGFPPFLLGTSTKMYFTHERTLAWCRSVAEIARRHPAVRSGTAGLFVVPGYLSVPAAVETLDGAAMVGAQDLATEDFGPFTGEVSGAQLAEIGCTLVEVGHAERRRLFGEDDAVVRAKAAAALRNGLIPLVCIGEPERLEPRDAAAECIRQVDDALAAGASGPSGPVVVAYEPQWAIGAPEPADPDYIRAVCRPLREHVRALAGRESAAVIYGGSAGPGLLTRIADSVDGLFLGRFAHDPAAVEAVLDEVWAVAGVGVGGGVAGGVGAGGADV</sequence>
<gene>
    <name evidence="3" type="ORF">JJE72_08670</name>
</gene>
<reference evidence="3 4" key="1">
    <citation type="submission" date="2021-01" db="EMBL/GenBank/DDBJ databases">
        <title>Genome public.</title>
        <authorList>
            <person name="Liu C."/>
            <person name="Sun Q."/>
        </authorList>
    </citation>
    <scope>NUCLEOTIDE SEQUENCE [LARGE SCALE GENOMIC DNA]</scope>
    <source>
        <strain evidence="3 4">JC656</strain>
    </source>
</reference>
<comment type="similarity">
    <text evidence="2">Belongs to the triosephosphate isomerase family.</text>
</comment>
<dbReference type="EMBL" id="JAERRC010000022">
    <property type="protein sequence ID" value="MBL0705577.1"/>
    <property type="molecule type" value="Genomic_DNA"/>
</dbReference>
<dbReference type="InterPro" id="IPR000652">
    <property type="entry name" value="Triosephosphate_isomerase"/>
</dbReference>
<comment type="catalytic activity">
    <reaction evidence="2">
        <text>D-glyceraldehyde 3-phosphate = dihydroxyacetone phosphate</text>
        <dbReference type="Rhea" id="RHEA:18585"/>
        <dbReference type="ChEBI" id="CHEBI:57642"/>
        <dbReference type="ChEBI" id="CHEBI:59776"/>
        <dbReference type="EC" id="5.3.1.1"/>
    </reaction>
</comment>
<evidence type="ECO:0000256" key="2">
    <source>
        <dbReference type="RuleBase" id="RU363013"/>
    </source>
</evidence>
<dbReference type="Gene3D" id="3.20.20.70">
    <property type="entry name" value="Aldolase class I"/>
    <property type="match status" value="1"/>
</dbReference>
<proteinExistence type="inferred from homology"/>
<comment type="subunit">
    <text evidence="2">Homodimer.</text>
</comment>
<dbReference type="InterPro" id="IPR035990">
    <property type="entry name" value="TIM_sf"/>
</dbReference>
<evidence type="ECO:0000256" key="1">
    <source>
        <dbReference type="ARBA" id="ARBA00023235"/>
    </source>
</evidence>
<keyword evidence="2" id="KW-0312">Gluconeogenesis</keyword>
<dbReference type="EC" id="5.3.1.1" evidence="2"/>
<evidence type="ECO:0000313" key="4">
    <source>
        <dbReference type="Proteomes" id="UP000639051"/>
    </source>
</evidence>
<keyword evidence="4" id="KW-1185">Reference proteome</keyword>
<dbReference type="CDD" id="cd00311">
    <property type="entry name" value="TIM"/>
    <property type="match status" value="1"/>
</dbReference>
<keyword evidence="2" id="KW-0324">Glycolysis</keyword>
<dbReference type="SUPFAM" id="SSF51351">
    <property type="entry name" value="Triosephosphate isomerase (TIM)"/>
    <property type="match status" value="1"/>
</dbReference>
<dbReference type="PANTHER" id="PTHR21139">
    <property type="entry name" value="TRIOSEPHOSPHATE ISOMERASE"/>
    <property type="match status" value="1"/>
</dbReference>
<protein>
    <recommendedName>
        <fullName evidence="2">Triosephosphate isomerase</fullName>
        <ecNumber evidence="2">5.3.1.1</ecNumber>
    </recommendedName>
</protein>
<dbReference type="GO" id="GO:0016853">
    <property type="term" value="F:isomerase activity"/>
    <property type="evidence" value="ECO:0007669"/>
    <property type="project" value="UniProtKB-KW"/>
</dbReference>